<gene>
    <name evidence="1" type="ORF">E2C01_034261</name>
</gene>
<keyword evidence="2" id="KW-1185">Reference proteome</keyword>
<dbReference type="Proteomes" id="UP000324222">
    <property type="component" value="Unassembled WGS sequence"/>
</dbReference>
<evidence type="ECO:0000313" key="2">
    <source>
        <dbReference type="Proteomes" id="UP000324222"/>
    </source>
</evidence>
<organism evidence="1 2">
    <name type="scientific">Portunus trituberculatus</name>
    <name type="common">Swimming crab</name>
    <name type="synonym">Neptunus trituberculatus</name>
    <dbReference type="NCBI Taxonomy" id="210409"/>
    <lineage>
        <taxon>Eukaryota</taxon>
        <taxon>Metazoa</taxon>
        <taxon>Ecdysozoa</taxon>
        <taxon>Arthropoda</taxon>
        <taxon>Crustacea</taxon>
        <taxon>Multicrustacea</taxon>
        <taxon>Malacostraca</taxon>
        <taxon>Eumalacostraca</taxon>
        <taxon>Eucarida</taxon>
        <taxon>Decapoda</taxon>
        <taxon>Pleocyemata</taxon>
        <taxon>Brachyura</taxon>
        <taxon>Eubrachyura</taxon>
        <taxon>Portunoidea</taxon>
        <taxon>Portunidae</taxon>
        <taxon>Portuninae</taxon>
        <taxon>Portunus</taxon>
    </lineage>
</organism>
<dbReference type="EMBL" id="VSRR010004781">
    <property type="protein sequence ID" value="MPC40696.1"/>
    <property type="molecule type" value="Genomic_DNA"/>
</dbReference>
<accession>A0A5B7F5P2</accession>
<dbReference type="AlphaFoldDB" id="A0A5B7F5P2"/>
<comment type="caution">
    <text evidence="1">The sequence shown here is derived from an EMBL/GenBank/DDBJ whole genome shotgun (WGS) entry which is preliminary data.</text>
</comment>
<evidence type="ECO:0000313" key="1">
    <source>
        <dbReference type="EMBL" id="MPC40696.1"/>
    </source>
</evidence>
<sequence length="97" mass="10704">MYTKESVRKWNHERFGVRRVSKRTGSNPVHGPSVGCASSLGDTVSLRVGFEIGDAQKIQYHPPGHVQLFGVETLSCLYSVCKPIFSREIDGISLSNP</sequence>
<name>A0A5B7F5P2_PORTR</name>
<proteinExistence type="predicted"/>
<protein>
    <submittedName>
        <fullName evidence="1">Uncharacterized protein</fullName>
    </submittedName>
</protein>
<reference evidence="1 2" key="1">
    <citation type="submission" date="2019-05" db="EMBL/GenBank/DDBJ databases">
        <title>Another draft genome of Portunus trituberculatus and its Hox gene families provides insights of decapod evolution.</title>
        <authorList>
            <person name="Jeong J.-H."/>
            <person name="Song I."/>
            <person name="Kim S."/>
            <person name="Choi T."/>
            <person name="Kim D."/>
            <person name="Ryu S."/>
            <person name="Kim W."/>
        </authorList>
    </citation>
    <scope>NUCLEOTIDE SEQUENCE [LARGE SCALE GENOMIC DNA]</scope>
    <source>
        <tissue evidence="1">Muscle</tissue>
    </source>
</reference>